<evidence type="ECO:0000313" key="1">
    <source>
        <dbReference type="EMBL" id="SVC94120.1"/>
    </source>
</evidence>
<reference evidence="1" key="1">
    <citation type="submission" date="2018-05" db="EMBL/GenBank/DDBJ databases">
        <authorList>
            <person name="Lanie J.A."/>
            <person name="Ng W.-L."/>
            <person name="Kazmierczak K.M."/>
            <person name="Andrzejewski T.M."/>
            <person name="Davidsen T.M."/>
            <person name="Wayne K.J."/>
            <person name="Tettelin H."/>
            <person name="Glass J.I."/>
            <person name="Rusch D."/>
            <person name="Podicherti R."/>
            <person name="Tsui H.-C.T."/>
            <person name="Winkler M.E."/>
        </authorList>
    </citation>
    <scope>NUCLEOTIDE SEQUENCE</scope>
</reference>
<accession>A0A382R9V1</accession>
<protein>
    <recommendedName>
        <fullName evidence="2">Cell shape determination protein CcmA</fullName>
    </recommendedName>
</protein>
<name>A0A382R9V1_9ZZZZ</name>
<dbReference type="Pfam" id="PF04519">
    <property type="entry name" value="Bactofilin"/>
    <property type="match status" value="1"/>
</dbReference>
<feature type="non-terminal residue" evidence="1">
    <location>
        <position position="1"/>
    </location>
</feature>
<dbReference type="AlphaFoldDB" id="A0A382R9V1"/>
<sequence>SKMKMISGYLGPDLKVEGDVESKESIRIDGEYQGNINSQREVTIGPSGDVKGKIQAPIIRVSGSVKGSIHASRLLELLGEAKVEGDLITPPGGLSMESGGSFEGQFVTNAALASKDNESVS</sequence>
<dbReference type="InterPro" id="IPR007607">
    <property type="entry name" value="BacA/B"/>
</dbReference>
<dbReference type="EMBL" id="UINC01119951">
    <property type="protein sequence ID" value="SVC94120.1"/>
    <property type="molecule type" value="Genomic_DNA"/>
</dbReference>
<organism evidence="1">
    <name type="scientific">marine metagenome</name>
    <dbReference type="NCBI Taxonomy" id="408172"/>
    <lineage>
        <taxon>unclassified sequences</taxon>
        <taxon>metagenomes</taxon>
        <taxon>ecological metagenomes</taxon>
    </lineage>
</organism>
<gene>
    <name evidence="1" type="ORF">METZ01_LOCUS346974</name>
</gene>
<proteinExistence type="predicted"/>
<dbReference type="PANTHER" id="PTHR35024:SF4">
    <property type="entry name" value="POLYMER-FORMING CYTOSKELETAL PROTEIN"/>
    <property type="match status" value="1"/>
</dbReference>
<evidence type="ECO:0008006" key="2">
    <source>
        <dbReference type="Google" id="ProtNLM"/>
    </source>
</evidence>
<dbReference type="PANTHER" id="PTHR35024">
    <property type="entry name" value="HYPOTHETICAL CYTOSOLIC PROTEIN"/>
    <property type="match status" value="1"/>
</dbReference>